<dbReference type="InterPro" id="IPR001347">
    <property type="entry name" value="SIS_dom"/>
</dbReference>
<dbReference type="Proteomes" id="UP000564385">
    <property type="component" value="Unassembled WGS sequence"/>
</dbReference>
<proteinExistence type="predicted"/>
<dbReference type="Pfam" id="PF01380">
    <property type="entry name" value="SIS"/>
    <property type="match status" value="2"/>
</dbReference>
<name>A0A852VAD7_9BACT</name>
<dbReference type="InterPro" id="IPR035490">
    <property type="entry name" value="GlmS/FrlB_SIS"/>
</dbReference>
<accession>A0A852VAD7</accession>
<protein>
    <recommendedName>
        <fullName evidence="3">Glutamine--fructose-6-phosphate aminotransferase [isomerizing]</fullName>
        <ecNumber evidence="2">2.6.1.16</ecNumber>
    </recommendedName>
</protein>
<dbReference type="GO" id="GO:0005829">
    <property type="term" value="C:cytosol"/>
    <property type="evidence" value="ECO:0007669"/>
    <property type="project" value="TreeGrafter"/>
</dbReference>
<dbReference type="SUPFAM" id="SSF53697">
    <property type="entry name" value="SIS domain"/>
    <property type="match status" value="1"/>
</dbReference>
<evidence type="ECO:0000313" key="5">
    <source>
        <dbReference type="EMBL" id="NYF89898.1"/>
    </source>
</evidence>
<evidence type="ECO:0000256" key="1">
    <source>
        <dbReference type="ARBA" id="ARBA00001031"/>
    </source>
</evidence>
<reference evidence="5 6" key="1">
    <citation type="submission" date="2020-07" db="EMBL/GenBank/DDBJ databases">
        <title>Genomic Encyclopedia of Type Strains, Phase IV (KMG-V): Genome sequencing to study the core and pangenomes of soil and plant-associated prokaryotes.</title>
        <authorList>
            <person name="Whitman W."/>
        </authorList>
    </citation>
    <scope>NUCLEOTIDE SEQUENCE [LARGE SCALE GENOMIC DNA]</scope>
    <source>
        <strain evidence="5 6">M8UP22</strain>
    </source>
</reference>
<dbReference type="AlphaFoldDB" id="A0A852VAD7"/>
<keyword evidence="5" id="KW-0808">Transferase</keyword>
<dbReference type="EMBL" id="JACCCU010000001">
    <property type="protein sequence ID" value="NYF89898.1"/>
    <property type="molecule type" value="Genomic_DNA"/>
</dbReference>
<organism evidence="5 6">
    <name type="scientific">Tunturiibacter lichenicola</name>
    <dbReference type="NCBI Taxonomy" id="2051959"/>
    <lineage>
        <taxon>Bacteria</taxon>
        <taxon>Pseudomonadati</taxon>
        <taxon>Acidobacteriota</taxon>
        <taxon>Terriglobia</taxon>
        <taxon>Terriglobales</taxon>
        <taxon>Acidobacteriaceae</taxon>
        <taxon>Tunturiibacter</taxon>
    </lineage>
</organism>
<dbReference type="GO" id="GO:0006047">
    <property type="term" value="P:UDP-N-acetylglucosamine metabolic process"/>
    <property type="evidence" value="ECO:0007669"/>
    <property type="project" value="TreeGrafter"/>
</dbReference>
<dbReference type="Gene3D" id="3.40.50.10490">
    <property type="entry name" value="Glucose-6-phosphate isomerase like protein, domain 1"/>
    <property type="match status" value="2"/>
</dbReference>
<dbReference type="GO" id="GO:0006002">
    <property type="term" value="P:fructose 6-phosphate metabolic process"/>
    <property type="evidence" value="ECO:0007669"/>
    <property type="project" value="TreeGrafter"/>
</dbReference>
<dbReference type="InterPro" id="IPR046348">
    <property type="entry name" value="SIS_dom_sf"/>
</dbReference>
<evidence type="ECO:0000256" key="3">
    <source>
        <dbReference type="ARBA" id="ARBA00016090"/>
    </source>
</evidence>
<evidence type="ECO:0000313" key="6">
    <source>
        <dbReference type="Proteomes" id="UP000564385"/>
    </source>
</evidence>
<dbReference type="PANTHER" id="PTHR10937:SF0">
    <property type="entry name" value="GLUTAMINE--FRUCTOSE-6-PHOSPHATE TRANSAMINASE (ISOMERIZING)"/>
    <property type="match status" value="1"/>
</dbReference>
<gene>
    <name evidence="5" type="ORF">HDF08_001965</name>
</gene>
<evidence type="ECO:0000259" key="4">
    <source>
        <dbReference type="PROSITE" id="PS51464"/>
    </source>
</evidence>
<sequence>MHNLASNIHAQPESLARTLHYQCKDGAPAMKHAATLLRSGKKIIITAMGASLFASIPLRYFLCSFGLDAVAIEAGELLHYLNSVWKDAVVLLVSRSGESVEIAKLLEKMKGKVPIIGVTNEPLSQLSRSADVSLSIASLNDEMVAIQTYTGTLLTLHLLGNLVAGYFDAAAEEVRTLLPSFASLVEASMKTLTSWDAFLSPSVTPYLLARGPSVASAHEGALLFHEVAKSPAVAMPIASFRHGPVEVVDQNFRGFVFAPQGPTRDLNLALAHDLVQFGGEIRLIGPSGSQVRDARWCDLPSVSQTLSPLFEIVPLQAAAFQLAVLRGIEPGSFRYAPQVAVDEASFNQRHVSR</sequence>
<feature type="domain" description="SIS" evidence="4">
    <location>
        <begin position="33"/>
        <end position="169"/>
    </location>
</feature>
<dbReference type="EC" id="2.6.1.16" evidence="2"/>
<keyword evidence="5" id="KW-0032">Aminotransferase</keyword>
<dbReference type="CDD" id="cd05009">
    <property type="entry name" value="SIS_GlmS_GlmD_2"/>
    <property type="match status" value="1"/>
</dbReference>
<dbReference type="GO" id="GO:0006487">
    <property type="term" value="P:protein N-linked glycosylation"/>
    <property type="evidence" value="ECO:0007669"/>
    <property type="project" value="TreeGrafter"/>
</dbReference>
<dbReference type="PANTHER" id="PTHR10937">
    <property type="entry name" value="GLUCOSAMINE--FRUCTOSE-6-PHOSPHATE AMINOTRANSFERASE, ISOMERIZING"/>
    <property type="match status" value="1"/>
</dbReference>
<comment type="catalytic activity">
    <reaction evidence="1">
        <text>D-fructose 6-phosphate + L-glutamine = D-glucosamine 6-phosphate + L-glutamate</text>
        <dbReference type="Rhea" id="RHEA:13237"/>
        <dbReference type="ChEBI" id="CHEBI:29985"/>
        <dbReference type="ChEBI" id="CHEBI:58359"/>
        <dbReference type="ChEBI" id="CHEBI:58725"/>
        <dbReference type="ChEBI" id="CHEBI:61527"/>
        <dbReference type="EC" id="2.6.1.16"/>
    </reaction>
</comment>
<dbReference type="PROSITE" id="PS51464">
    <property type="entry name" value="SIS"/>
    <property type="match status" value="1"/>
</dbReference>
<dbReference type="GO" id="GO:0004360">
    <property type="term" value="F:glutamine-fructose-6-phosphate transaminase (isomerizing) activity"/>
    <property type="evidence" value="ECO:0007669"/>
    <property type="project" value="UniProtKB-EC"/>
</dbReference>
<comment type="caution">
    <text evidence="5">The sequence shown here is derived from an EMBL/GenBank/DDBJ whole genome shotgun (WGS) entry which is preliminary data.</text>
</comment>
<evidence type="ECO:0000256" key="2">
    <source>
        <dbReference type="ARBA" id="ARBA00012916"/>
    </source>
</evidence>
<dbReference type="GO" id="GO:0097367">
    <property type="term" value="F:carbohydrate derivative binding"/>
    <property type="evidence" value="ECO:0007669"/>
    <property type="project" value="InterPro"/>
</dbReference>